<comment type="similarity">
    <text evidence="1">Belongs to the Gfo/Idh/MocA family.</text>
</comment>
<dbReference type="Pfam" id="PF01408">
    <property type="entry name" value="GFO_IDH_MocA"/>
    <property type="match status" value="1"/>
</dbReference>
<keyword evidence="2" id="KW-0560">Oxidoreductase</keyword>
<dbReference type="Pfam" id="PF22725">
    <property type="entry name" value="GFO_IDH_MocA_C3"/>
    <property type="match status" value="1"/>
</dbReference>
<keyword evidence="6" id="KW-1185">Reference proteome</keyword>
<comment type="caution">
    <text evidence="5">The sequence shown here is derived from an EMBL/GenBank/DDBJ whole genome shotgun (WGS) entry which is preliminary data.</text>
</comment>
<dbReference type="SUPFAM" id="SSF55347">
    <property type="entry name" value="Glyceraldehyde-3-phosphate dehydrogenase-like, C-terminal domain"/>
    <property type="match status" value="1"/>
</dbReference>
<dbReference type="InterPro" id="IPR036291">
    <property type="entry name" value="NAD(P)-bd_dom_sf"/>
</dbReference>
<feature type="domain" description="Gfo/Idh/MocA-like oxidoreductase N-terminal" evidence="3">
    <location>
        <begin position="13"/>
        <end position="132"/>
    </location>
</feature>
<dbReference type="Gene3D" id="3.30.360.10">
    <property type="entry name" value="Dihydrodipicolinate Reductase, domain 2"/>
    <property type="match status" value="1"/>
</dbReference>
<dbReference type="GO" id="GO:0000166">
    <property type="term" value="F:nucleotide binding"/>
    <property type="evidence" value="ECO:0007669"/>
    <property type="project" value="InterPro"/>
</dbReference>
<organism evidence="5 6">
    <name type="scientific">Rubellimicrobium rubrum</name>
    <dbReference type="NCBI Taxonomy" id="2585369"/>
    <lineage>
        <taxon>Bacteria</taxon>
        <taxon>Pseudomonadati</taxon>
        <taxon>Pseudomonadota</taxon>
        <taxon>Alphaproteobacteria</taxon>
        <taxon>Rhodobacterales</taxon>
        <taxon>Roseobacteraceae</taxon>
        <taxon>Rubellimicrobium</taxon>
    </lineage>
</organism>
<dbReference type="InterPro" id="IPR050984">
    <property type="entry name" value="Gfo/Idh/MocA_domain"/>
</dbReference>
<dbReference type="AlphaFoldDB" id="A0A5C4MZD8"/>
<dbReference type="Gene3D" id="3.40.50.720">
    <property type="entry name" value="NAD(P)-binding Rossmann-like Domain"/>
    <property type="match status" value="1"/>
</dbReference>
<feature type="domain" description="GFO/IDH/MocA-like oxidoreductase" evidence="4">
    <location>
        <begin position="142"/>
        <end position="258"/>
    </location>
</feature>
<dbReference type="PANTHER" id="PTHR22604">
    <property type="entry name" value="OXIDOREDUCTASES"/>
    <property type="match status" value="1"/>
</dbReference>
<sequence length="335" mass="35749">MRASSTRKGKAMLRIGLMGAANIAARAIVQPARRSGDAVLAAVAARRPGAAAAYAAQHDVPVSHESYEALIADPGIDAVYIALPPSDHAEWGIRALEAGKHVLCEKPLAMNAEEARGMVAVADRCGLMLMEAFHDSYHPVQRHVAQRIEDGALGRITGAEAVFCVSVAWDPANIRFDPARGGGAMMDLGCYPLHWLRSVFGSEPEIVEAKAELTELGLDRRVEAVLDFGGVRARMLTDLMDPPYRGLLRIEGTEGWIEVDNPCLPHKGHSIRESLAGQPDAEFTLAGGTTYDFQLDAFVAAVRTGVPPLTGGRDAVGNMAALDAIYRHLGIGRSG</sequence>
<dbReference type="InterPro" id="IPR000683">
    <property type="entry name" value="Gfo/Idh/MocA-like_OxRdtase_N"/>
</dbReference>
<protein>
    <submittedName>
        <fullName evidence="5">Gfo/Idh/MocA family oxidoreductase</fullName>
    </submittedName>
</protein>
<dbReference type="PANTHER" id="PTHR22604:SF105">
    <property type="entry name" value="TRANS-1,2-DIHYDROBENZENE-1,2-DIOL DEHYDROGENASE"/>
    <property type="match status" value="1"/>
</dbReference>
<evidence type="ECO:0000256" key="2">
    <source>
        <dbReference type="ARBA" id="ARBA00023002"/>
    </source>
</evidence>
<evidence type="ECO:0000256" key="1">
    <source>
        <dbReference type="ARBA" id="ARBA00010928"/>
    </source>
</evidence>
<dbReference type="EMBL" id="VDFU01000004">
    <property type="protein sequence ID" value="TNC51630.1"/>
    <property type="molecule type" value="Genomic_DNA"/>
</dbReference>
<accession>A0A5C4MZD8</accession>
<dbReference type="GO" id="GO:0016491">
    <property type="term" value="F:oxidoreductase activity"/>
    <property type="evidence" value="ECO:0007669"/>
    <property type="project" value="UniProtKB-KW"/>
</dbReference>
<dbReference type="OrthoDB" id="9815825at2"/>
<dbReference type="SUPFAM" id="SSF51735">
    <property type="entry name" value="NAD(P)-binding Rossmann-fold domains"/>
    <property type="match status" value="1"/>
</dbReference>
<evidence type="ECO:0000259" key="3">
    <source>
        <dbReference type="Pfam" id="PF01408"/>
    </source>
</evidence>
<evidence type="ECO:0000313" key="6">
    <source>
        <dbReference type="Proteomes" id="UP000305887"/>
    </source>
</evidence>
<dbReference type="Proteomes" id="UP000305887">
    <property type="component" value="Unassembled WGS sequence"/>
</dbReference>
<reference evidence="5 6" key="1">
    <citation type="submission" date="2019-06" db="EMBL/GenBank/DDBJ databases">
        <title>YIM 131921 draft genome.</title>
        <authorList>
            <person name="Jiang L."/>
        </authorList>
    </citation>
    <scope>NUCLEOTIDE SEQUENCE [LARGE SCALE GENOMIC DNA]</scope>
    <source>
        <strain evidence="5 6">YIM 131921</strain>
    </source>
</reference>
<name>A0A5C4MZD8_9RHOB</name>
<dbReference type="InterPro" id="IPR055170">
    <property type="entry name" value="GFO_IDH_MocA-like_dom"/>
</dbReference>
<evidence type="ECO:0000259" key="4">
    <source>
        <dbReference type="Pfam" id="PF22725"/>
    </source>
</evidence>
<gene>
    <name evidence="5" type="ORF">FHG66_05590</name>
</gene>
<proteinExistence type="inferred from homology"/>
<evidence type="ECO:0000313" key="5">
    <source>
        <dbReference type="EMBL" id="TNC51630.1"/>
    </source>
</evidence>